<proteinExistence type="predicted"/>
<sequence length="203" mass="21849">GDTLRWVRRCSNDDLVAMASQNGMVILSPCKNIRALGRNTRGGIAMRLKEGDKMASMDIILASLAKKLEEGSHADQTLGPWLLFISESGYGKRVPVSSFKESRLNRVGLKGYKFSSDDRMAAVFVVGLSTGGGGGCDEQVVLVSQSGTVNRIKVRDISVQSRFARGVILMRLEYGGRIRSASLMTVSEAAATTDSDELVETAA</sequence>
<protein>
    <recommendedName>
        <fullName evidence="3">DNA gyrase subunit A</fullName>
    </recommendedName>
</protein>
<dbReference type="OrthoDB" id="1742812at2759"/>
<dbReference type="GO" id="GO:0005524">
    <property type="term" value="F:ATP binding"/>
    <property type="evidence" value="ECO:0007669"/>
    <property type="project" value="InterPro"/>
</dbReference>
<dbReference type="AlphaFoldDB" id="S8DP42"/>
<dbReference type="PANTHER" id="PTHR43493">
    <property type="entry name" value="DNA GYRASE/TOPOISOMERASE SUBUNIT A"/>
    <property type="match status" value="1"/>
</dbReference>
<dbReference type="InterPro" id="IPR050220">
    <property type="entry name" value="Type_II_DNA_Topoisomerases"/>
</dbReference>
<dbReference type="EMBL" id="AUSU01006822">
    <property type="protein sequence ID" value="EPS61472.1"/>
    <property type="molecule type" value="Genomic_DNA"/>
</dbReference>
<dbReference type="InterPro" id="IPR035516">
    <property type="entry name" value="Gyrase/topoIV_suA_C"/>
</dbReference>
<dbReference type="GO" id="GO:0003677">
    <property type="term" value="F:DNA binding"/>
    <property type="evidence" value="ECO:0007669"/>
    <property type="project" value="InterPro"/>
</dbReference>
<evidence type="ECO:0000313" key="1">
    <source>
        <dbReference type="EMBL" id="EPS61472.1"/>
    </source>
</evidence>
<dbReference type="GO" id="GO:0003918">
    <property type="term" value="F:DNA topoisomerase type II (double strand cut, ATP-hydrolyzing) activity"/>
    <property type="evidence" value="ECO:0007669"/>
    <property type="project" value="TreeGrafter"/>
</dbReference>
<feature type="non-terminal residue" evidence="1">
    <location>
        <position position="203"/>
    </location>
</feature>
<accession>S8DP42</accession>
<organism evidence="1 2">
    <name type="scientific">Genlisea aurea</name>
    <dbReference type="NCBI Taxonomy" id="192259"/>
    <lineage>
        <taxon>Eukaryota</taxon>
        <taxon>Viridiplantae</taxon>
        <taxon>Streptophyta</taxon>
        <taxon>Embryophyta</taxon>
        <taxon>Tracheophyta</taxon>
        <taxon>Spermatophyta</taxon>
        <taxon>Magnoliopsida</taxon>
        <taxon>eudicotyledons</taxon>
        <taxon>Gunneridae</taxon>
        <taxon>Pentapetalae</taxon>
        <taxon>asterids</taxon>
        <taxon>lamiids</taxon>
        <taxon>Lamiales</taxon>
        <taxon>Lentibulariaceae</taxon>
        <taxon>Genlisea</taxon>
    </lineage>
</organism>
<dbReference type="GO" id="GO:0006265">
    <property type="term" value="P:DNA topological change"/>
    <property type="evidence" value="ECO:0007669"/>
    <property type="project" value="InterPro"/>
</dbReference>
<evidence type="ECO:0008006" key="3">
    <source>
        <dbReference type="Google" id="ProtNLM"/>
    </source>
</evidence>
<dbReference type="GO" id="GO:0009330">
    <property type="term" value="C:DNA topoisomerase type II (double strand cut, ATP-hydrolyzing) complex"/>
    <property type="evidence" value="ECO:0007669"/>
    <property type="project" value="TreeGrafter"/>
</dbReference>
<evidence type="ECO:0000313" key="2">
    <source>
        <dbReference type="Proteomes" id="UP000015453"/>
    </source>
</evidence>
<reference evidence="1 2" key="1">
    <citation type="journal article" date="2013" name="BMC Genomics">
        <title>The miniature genome of a carnivorous plant Genlisea aurea contains a low number of genes and short non-coding sequences.</title>
        <authorList>
            <person name="Leushkin E.V."/>
            <person name="Sutormin R.A."/>
            <person name="Nabieva E.R."/>
            <person name="Penin A.A."/>
            <person name="Kondrashov A.S."/>
            <person name="Logacheva M.D."/>
        </authorList>
    </citation>
    <scope>NUCLEOTIDE SEQUENCE [LARGE SCALE GENOMIC DNA]</scope>
</reference>
<feature type="non-terminal residue" evidence="1">
    <location>
        <position position="1"/>
    </location>
</feature>
<dbReference type="Gene3D" id="2.120.10.90">
    <property type="entry name" value="DNA gyrase/topoisomerase IV, subunit A, C-terminal"/>
    <property type="match status" value="1"/>
</dbReference>
<dbReference type="InterPro" id="IPR006691">
    <property type="entry name" value="GyrA/parC_rep"/>
</dbReference>
<name>S8DP42_9LAMI</name>
<dbReference type="Pfam" id="PF03989">
    <property type="entry name" value="DNA_gyraseA_C"/>
    <property type="match status" value="3"/>
</dbReference>
<comment type="caution">
    <text evidence="1">The sequence shown here is derived from an EMBL/GenBank/DDBJ whole genome shotgun (WGS) entry which is preliminary data.</text>
</comment>
<keyword evidence="2" id="KW-1185">Reference proteome</keyword>
<dbReference type="Proteomes" id="UP000015453">
    <property type="component" value="Unassembled WGS sequence"/>
</dbReference>
<dbReference type="PANTHER" id="PTHR43493:SF5">
    <property type="entry name" value="DNA GYRASE SUBUNIT A, CHLOROPLASTIC_MITOCHONDRIAL"/>
    <property type="match status" value="1"/>
</dbReference>
<gene>
    <name evidence="1" type="ORF">M569_13325</name>
</gene>
<dbReference type="GO" id="GO:0005737">
    <property type="term" value="C:cytoplasm"/>
    <property type="evidence" value="ECO:0007669"/>
    <property type="project" value="TreeGrafter"/>
</dbReference>
<dbReference type="SUPFAM" id="SSF101904">
    <property type="entry name" value="GyrA/ParC C-terminal domain-like"/>
    <property type="match status" value="1"/>
</dbReference>